<evidence type="ECO:0000313" key="4">
    <source>
        <dbReference type="EMBL" id="AKD43662.1"/>
    </source>
</evidence>
<dbReference type="Pfam" id="PF00589">
    <property type="entry name" value="Phage_integrase"/>
    <property type="match status" value="1"/>
</dbReference>
<evidence type="ECO:0000256" key="1">
    <source>
        <dbReference type="ARBA" id="ARBA00022908"/>
    </source>
</evidence>
<organism evidence="4">
    <name type="scientific">Vibrio parahaemolyticus</name>
    <dbReference type="NCBI Taxonomy" id="670"/>
    <lineage>
        <taxon>Bacteria</taxon>
        <taxon>Pseudomonadati</taxon>
        <taxon>Pseudomonadota</taxon>
        <taxon>Gammaproteobacteria</taxon>
        <taxon>Vibrionales</taxon>
        <taxon>Vibrionaceae</taxon>
        <taxon>Vibrio</taxon>
    </lineage>
</organism>
<keyword evidence="4" id="KW-0614">Plasmid</keyword>
<dbReference type="EMBL" id="KP791968">
    <property type="protein sequence ID" value="AKD43662.1"/>
    <property type="molecule type" value="Genomic_DNA"/>
</dbReference>
<name>A0A162CD72_VIBPH</name>
<keyword evidence="1" id="KW-0229">DNA integration</keyword>
<dbReference type="PROSITE" id="PS51898">
    <property type="entry name" value="TYR_RECOMBINASE"/>
    <property type="match status" value="1"/>
</dbReference>
<dbReference type="PANTHER" id="PTHR30349:SF82">
    <property type="entry name" value="INTEGRASE_RECOMBINASE YOEC-RELATED"/>
    <property type="match status" value="1"/>
</dbReference>
<accession>A0A162CD72</accession>
<dbReference type="AlphaFoldDB" id="A0A162CD72"/>
<geneLocation type="plasmid" evidence="4">
    <name>pVPH2</name>
</geneLocation>
<dbReference type="GO" id="GO:0003677">
    <property type="term" value="F:DNA binding"/>
    <property type="evidence" value="ECO:0007669"/>
    <property type="project" value="InterPro"/>
</dbReference>
<dbReference type="InterPro" id="IPR011010">
    <property type="entry name" value="DNA_brk_join_enz"/>
</dbReference>
<dbReference type="PANTHER" id="PTHR30349">
    <property type="entry name" value="PHAGE INTEGRASE-RELATED"/>
    <property type="match status" value="1"/>
</dbReference>
<reference evidence="4" key="1">
    <citation type="submission" date="2015-02" db="EMBL/GenBank/DDBJ databases">
        <title>Sequence analysis of the plasmid encoding blaPER-1 from Vibrio parahaemolyticus.</title>
        <authorList>
            <person name="Li R."/>
            <person name="Chen S."/>
        </authorList>
    </citation>
    <scope>NUCLEOTIDE SEQUENCE</scope>
    <source>
        <strain evidence="4">2011VPH2</strain>
        <plasmid evidence="4">pVPH2</plasmid>
    </source>
</reference>
<dbReference type="Gene3D" id="1.10.443.10">
    <property type="entry name" value="Intergrase catalytic core"/>
    <property type="match status" value="1"/>
</dbReference>
<dbReference type="GO" id="GO:0015074">
    <property type="term" value="P:DNA integration"/>
    <property type="evidence" value="ECO:0007669"/>
    <property type="project" value="UniProtKB-KW"/>
</dbReference>
<sequence>MWTKKGHLTGQKKPFKLEDIWRIRTRLEIEGNIMELALLNLAIDCKLRSCDLLRMKVRDISSGGVIQDRVLYSQSKTGREVQFEITSRTAQSLTQWLIRSQLSAPDYLFPSPRKQGKPMSYSCYATIIRRWATELGYDPYLYGTHSMRRTKATLIYARTKNIRAVQLLLGHVKLDNTIRYLGVEIEDALNISEGIDS</sequence>
<dbReference type="InterPro" id="IPR050090">
    <property type="entry name" value="Tyrosine_recombinase_XerCD"/>
</dbReference>
<dbReference type="GO" id="GO:0006310">
    <property type="term" value="P:DNA recombination"/>
    <property type="evidence" value="ECO:0007669"/>
    <property type="project" value="UniProtKB-KW"/>
</dbReference>
<evidence type="ECO:0000256" key="2">
    <source>
        <dbReference type="ARBA" id="ARBA00023172"/>
    </source>
</evidence>
<proteinExistence type="predicted"/>
<feature type="domain" description="Tyr recombinase" evidence="3">
    <location>
        <begin position="10"/>
        <end position="193"/>
    </location>
</feature>
<dbReference type="InterPro" id="IPR013762">
    <property type="entry name" value="Integrase-like_cat_sf"/>
</dbReference>
<evidence type="ECO:0000259" key="3">
    <source>
        <dbReference type="PROSITE" id="PS51898"/>
    </source>
</evidence>
<keyword evidence="2" id="KW-0233">DNA recombination</keyword>
<dbReference type="SUPFAM" id="SSF56349">
    <property type="entry name" value="DNA breaking-rejoining enzymes"/>
    <property type="match status" value="1"/>
</dbReference>
<dbReference type="InterPro" id="IPR002104">
    <property type="entry name" value="Integrase_catalytic"/>
</dbReference>
<protein>
    <submittedName>
        <fullName evidence="4">Integrase</fullName>
    </submittedName>
</protein>
<dbReference type="RefSeq" id="WP_005391099.1">
    <property type="nucleotide sequence ID" value="NZ_JALGSG010000053.1"/>
</dbReference>